<dbReference type="Gene3D" id="2.40.50.220">
    <property type="entry name" value="EutN/Ccml"/>
    <property type="match status" value="1"/>
</dbReference>
<dbReference type="GO" id="GO:0031470">
    <property type="term" value="C:carboxysome"/>
    <property type="evidence" value="ECO:0007669"/>
    <property type="project" value="UniProtKB-SubCell"/>
</dbReference>
<proteinExistence type="predicted"/>
<dbReference type="InterPro" id="IPR004992">
    <property type="entry name" value="EutN_CcmL"/>
</dbReference>
<dbReference type="EMBL" id="JABFIF010000005">
    <property type="protein sequence ID" value="NOH15602.1"/>
    <property type="molecule type" value="Genomic_DNA"/>
</dbReference>
<dbReference type="RefSeq" id="WP_171303066.1">
    <property type="nucleotide sequence ID" value="NZ_JABFIF010000005.1"/>
</dbReference>
<name>A0A7Y3V845_CLOCO</name>
<comment type="caution">
    <text evidence="4">The sequence shown here is derived from an EMBL/GenBank/DDBJ whole genome shotgun (WGS) entry which is preliminary data.</text>
</comment>
<keyword evidence="2" id="KW-1282">Carboxysome</keyword>
<gene>
    <name evidence="4" type="ORF">HMJ28_04225</name>
</gene>
<dbReference type="Proteomes" id="UP000528432">
    <property type="component" value="Unassembled WGS sequence"/>
</dbReference>
<evidence type="ECO:0000313" key="5">
    <source>
        <dbReference type="Proteomes" id="UP000528432"/>
    </source>
</evidence>
<protein>
    <submittedName>
        <fullName evidence="4">EutN/CcmL family microcompartment protein</fullName>
    </submittedName>
</protein>
<dbReference type="InterPro" id="IPR036677">
    <property type="entry name" value="EutN_CcmL_sf"/>
</dbReference>
<comment type="subcellular location">
    <subcellularLocation>
        <location evidence="1">Carboxysome</location>
    </subcellularLocation>
</comment>
<reference evidence="4 5" key="1">
    <citation type="submission" date="2020-05" db="EMBL/GenBank/DDBJ databases">
        <title>Draft genome sequence of Clostridium cochlearium strain AGROS13 isolated from a sheep dairy farm in New Zealand.</title>
        <authorList>
            <person name="Gupta T.B."/>
            <person name="Jauregui R."/>
            <person name="Risson A.N."/>
            <person name="Brightwell G."/>
            <person name="Maclean P."/>
        </authorList>
    </citation>
    <scope>NUCLEOTIDE SEQUENCE [LARGE SCALE GENOMIC DNA]</scope>
    <source>
        <strain evidence="4 5">AGROS13</strain>
    </source>
</reference>
<dbReference type="AlphaFoldDB" id="A0A7Y3V845"/>
<evidence type="ECO:0000256" key="3">
    <source>
        <dbReference type="ARBA" id="ARBA00024446"/>
    </source>
</evidence>
<organism evidence="4 5">
    <name type="scientific">Clostridium cochlearium</name>
    <dbReference type="NCBI Taxonomy" id="1494"/>
    <lineage>
        <taxon>Bacteria</taxon>
        <taxon>Bacillati</taxon>
        <taxon>Bacillota</taxon>
        <taxon>Clostridia</taxon>
        <taxon>Eubacteriales</taxon>
        <taxon>Clostridiaceae</taxon>
        <taxon>Clostridium</taxon>
    </lineage>
</organism>
<dbReference type="PANTHER" id="PTHR36539">
    <property type="entry name" value="ETHANOLAMINE UTILIZATION PROTEIN EUTN"/>
    <property type="match status" value="1"/>
</dbReference>
<dbReference type="CDD" id="cd01614">
    <property type="entry name" value="EutN_CcmL"/>
    <property type="match status" value="1"/>
</dbReference>
<evidence type="ECO:0000313" key="4">
    <source>
        <dbReference type="EMBL" id="NOH15602.1"/>
    </source>
</evidence>
<dbReference type="Pfam" id="PF03319">
    <property type="entry name" value="EutN_CcmL"/>
    <property type="match status" value="1"/>
</dbReference>
<evidence type="ECO:0000256" key="2">
    <source>
        <dbReference type="ARBA" id="ARBA00023669"/>
    </source>
</evidence>
<accession>A0A7Y3V845</accession>
<dbReference type="PROSITE" id="PS51932">
    <property type="entry name" value="BMV"/>
    <property type="match status" value="1"/>
</dbReference>
<dbReference type="SUPFAM" id="SSF159133">
    <property type="entry name" value="EutN/CcmL-like"/>
    <property type="match status" value="1"/>
</dbReference>
<evidence type="ECO:0000256" key="1">
    <source>
        <dbReference type="ARBA" id="ARBA00023587"/>
    </source>
</evidence>
<sequence length="90" mass="9474">MILGKIVGNVVSTQKDEKLKGNKLLIVQPINIKEEFIGDCIVAVDTVGAGINETVIVVTGSTARIAEEGKRTIGSDAAIVGIVDYIETGY</sequence>
<keyword evidence="3" id="KW-1283">Bacterial microcompartment</keyword>